<reference evidence="2 3" key="1">
    <citation type="journal article" date="2009" name="Environ. Microbiol.">
        <title>Genome sequence of Desulfobacterium autotrophicum HRM2, a marine sulfate reducer oxidizing organic carbon completely to carbon dioxide.</title>
        <authorList>
            <person name="Strittmatter A.W."/>
            <person name="Liesegang H."/>
            <person name="Rabus R."/>
            <person name="Decker I."/>
            <person name="Amann J."/>
            <person name="Andres S."/>
            <person name="Henne A."/>
            <person name="Fricke W.F."/>
            <person name="Martinez-Arias R."/>
            <person name="Bartels D."/>
            <person name="Goesmann A."/>
            <person name="Krause L."/>
            <person name="Puehler A."/>
            <person name="Klenk H.P."/>
            <person name="Richter M."/>
            <person name="Schuler M."/>
            <person name="Gloeckner F.O."/>
            <person name="Meyerdierks A."/>
            <person name="Gottschalk G."/>
            <person name="Amann R."/>
        </authorList>
    </citation>
    <scope>NUCLEOTIDE SEQUENCE [LARGE SCALE GENOMIC DNA]</scope>
    <source>
        <strain evidence="3">ATCC 43914 / DSM 3382 / HRM2</strain>
    </source>
</reference>
<dbReference type="KEGG" id="dat:HRM2_49140"/>
<gene>
    <name evidence="2" type="ordered locus">HRM2_49140</name>
</gene>
<keyword evidence="3" id="KW-1185">Reference proteome</keyword>
<feature type="coiled-coil region" evidence="1">
    <location>
        <begin position="1014"/>
        <end position="1084"/>
    </location>
</feature>
<dbReference type="HOGENOM" id="CLU_249896_0_0_7"/>
<feature type="coiled-coil region" evidence="1">
    <location>
        <begin position="511"/>
        <end position="573"/>
    </location>
</feature>
<evidence type="ECO:0000313" key="2">
    <source>
        <dbReference type="EMBL" id="ACN17962.1"/>
    </source>
</evidence>
<protein>
    <recommendedName>
        <fullName evidence="4">Chromosome segregation ATPase</fullName>
    </recommendedName>
</protein>
<organism evidence="2 3">
    <name type="scientific">Desulforapulum autotrophicum (strain ATCC 43914 / DSM 3382 / VKM B-1955 / HRM2)</name>
    <name type="common">Desulfobacterium autotrophicum</name>
    <dbReference type="NCBI Taxonomy" id="177437"/>
    <lineage>
        <taxon>Bacteria</taxon>
        <taxon>Pseudomonadati</taxon>
        <taxon>Thermodesulfobacteriota</taxon>
        <taxon>Desulfobacteria</taxon>
        <taxon>Desulfobacterales</taxon>
        <taxon>Desulfobacteraceae</taxon>
        <taxon>Desulforapulum</taxon>
    </lineage>
</organism>
<dbReference type="InterPro" id="IPR027417">
    <property type="entry name" value="P-loop_NTPase"/>
</dbReference>
<evidence type="ECO:0000256" key="1">
    <source>
        <dbReference type="SAM" id="Coils"/>
    </source>
</evidence>
<dbReference type="eggNOG" id="COG1196">
    <property type="taxonomic scope" value="Bacteria"/>
</dbReference>
<dbReference type="OrthoDB" id="8262777at2"/>
<feature type="coiled-coil region" evidence="1">
    <location>
        <begin position="863"/>
        <end position="915"/>
    </location>
</feature>
<name>C0QIL8_DESAH</name>
<feature type="coiled-coil region" evidence="1">
    <location>
        <begin position="429"/>
        <end position="456"/>
    </location>
</feature>
<keyword evidence="1" id="KW-0175">Coiled coil</keyword>
<evidence type="ECO:0000313" key="3">
    <source>
        <dbReference type="Proteomes" id="UP000000442"/>
    </source>
</evidence>
<sequence>MPYLLNTWFSRAGHPAARLYDLKVECCSPDNASEYTDTIVMAENGDGKSSIIQLIISVFIPNKRMITGGKGFDDVRTLDSYFKAGEVAWVVLEFTVDDKQEFLFDDKPTRIVGFMAYKSTVRDDAGNFELKRHFFSFKTGSGLSADDIPMKEKISYIEACDWANGILKQHPKSEPFSHKRQSQWADFLKSINIHPELMKMQLLMNKKESNADEILKLSNINEFVDLVLTPLIDPERTSALPETIEAHRNELANIPNLRKEQEFMNKLARQVSLLQGPGKNVKRLEKEIHGSEKKRGEIADKISNTVFHLKEKSSKLQSDTLASKNEVNTVTDQIKRLNATRLWFEMRKLQILEENARIDEASSNKRLEQAEYKLKLLKAASCLGELLKVQATIRSIDEAIAKADLPAKATLEQLHGVGAALYTLCNKRIQAIDRELSDIRKKLADARNEQKTLVRRESCLKSDKVHNSEIISKIEEWLSEAKLELNHLVESGVMLAQENFVQGKDRCLSEISDTEKSIEDKNRSMGQLEERLTALNKDTFESKVNKENCKNKIERIREKIKDYRESLAKIEHNQTLMELEGVDVVIPYDAGLCARLEKYIDEQRAEHQILTTALESDQLDLEALEQNSVLPPSKDVVRVLDYFSHQDIACFGFGQYFAQNRVLAPGKVRELLSQQPAKYSGIVFQSPEEFKKAKKVPALAHLRGPVELTLQQEGLSVNSNFSDGVHKHVVLPDTDASFNGDAAEIYKQELKKRLYKNESRLSEVNSRAKSASNIFHHLKRHLSIYGVLSLETMISDLSALKEDLGKIKSRILHINAQIDDTIHLKKTMEVEIVSFREQLGEKKNHLNEFRVYEETYHRKIVGQKEIIEEKKRKNKDIDRALKKIVADRLPLDSLIDNLEEKKERQVGLLESKKIDKDSIQYYDRQVGDGKDYAEVDHHELTEMYKRTKDQYESQSDLTAKLRGEREATERQRMGMEKKYANLRGNLSDTEVREAFETDTPGIQQESISEQETFVNTLRENAGQKKQQYKQAKENLSEWRSQYPTIEEPVEAGPVSTVEHAETVLDRLENELVQTNHLLEEKKSTHEQFKIMHNNCLGDIRGIEPVLQLSLPHANHQDNGDQVFSDIEEAGRAWTQIGQTIADINGELDKSKDAIAGITQAIDRILHDESYQDIAEKIKARIRNIKDSLYLQAEHYLSEIIQRVDSIHDTIGKMDKRIETIVEIYQQYVNEALANFKALESSSRFPVNTGTWEIWSKEPFFKVQMNPKVKNPDYVRTQLSSFIEQILRNPQVKLSSNSVQLILRGVHEVIGGNFSIRALKVQSNPTRERDDIMQTLAHSGGEKATAAIYLYTTLARMVGNNCYQRKNFPSFLILDNPFGQCNKSSFLKLQREMARISNVQLIYFTGIKDTRSLSEFNRFVTLKKTERTTRGDQRVQAVETRFESITADFSPDPITDPFAPVLGIKAGADGKNTERIN</sequence>
<dbReference type="EMBL" id="CP001087">
    <property type="protein sequence ID" value="ACN17962.1"/>
    <property type="molecule type" value="Genomic_DNA"/>
</dbReference>
<dbReference type="RefSeq" id="WP_015906669.1">
    <property type="nucleotide sequence ID" value="NC_012108.1"/>
</dbReference>
<proteinExistence type="predicted"/>
<dbReference type="Gene3D" id="3.40.50.300">
    <property type="entry name" value="P-loop containing nucleotide triphosphate hydrolases"/>
    <property type="match status" value="1"/>
</dbReference>
<dbReference type="Proteomes" id="UP000000442">
    <property type="component" value="Chromosome"/>
</dbReference>
<dbReference type="STRING" id="177437.HRM2_49140"/>
<evidence type="ECO:0008006" key="4">
    <source>
        <dbReference type="Google" id="ProtNLM"/>
    </source>
</evidence>
<accession>C0QIL8</accession>